<gene>
    <name evidence="5" type="ORF">ACFP3V_12110</name>
</gene>
<evidence type="ECO:0000313" key="6">
    <source>
        <dbReference type="Proteomes" id="UP001596174"/>
    </source>
</evidence>
<keyword evidence="1" id="KW-0805">Transcription regulation</keyword>
<dbReference type="InterPro" id="IPR032687">
    <property type="entry name" value="AraC-type_N"/>
</dbReference>
<dbReference type="Pfam" id="PF12625">
    <property type="entry name" value="Arabinose_bd"/>
    <property type="match status" value="1"/>
</dbReference>
<accession>A0ABW1G484</accession>
<dbReference type="Pfam" id="PF12833">
    <property type="entry name" value="HTH_18"/>
    <property type="match status" value="1"/>
</dbReference>
<keyword evidence="2" id="KW-0238">DNA-binding</keyword>
<feature type="domain" description="HTH araC/xylS-type" evidence="4">
    <location>
        <begin position="236"/>
        <end position="334"/>
    </location>
</feature>
<evidence type="ECO:0000256" key="2">
    <source>
        <dbReference type="ARBA" id="ARBA00023125"/>
    </source>
</evidence>
<dbReference type="PROSITE" id="PS01124">
    <property type="entry name" value="HTH_ARAC_FAMILY_2"/>
    <property type="match status" value="1"/>
</dbReference>
<dbReference type="EMBL" id="JBHSQJ010000047">
    <property type="protein sequence ID" value="MFC5907956.1"/>
    <property type="molecule type" value="Genomic_DNA"/>
</dbReference>
<dbReference type="InterPro" id="IPR018060">
    <property type="entry name" value="HTH_AraC"/>
</dbReference>
<keyword evidence="3" id="KW-0804">Transcription</keyword>
<dbReference type="InterPro" id="IPR009057">
    <property type="entry name" value="Homeodomain-like_sf"/>
</dbReference>
<evidence type="ECO:0000256" key="3">
    <source>
        <dbReference type="ARBA" id="ARBA00023163"/>
    </source>
</evidence>
<dbReference type="InterPro" id="IPR020449">
    <property type="entry name" value="Tscrpt_reg_AraC-type_HTH"/>
</dbReference>
<sequence length="335" mass="36909">MLTRSVAIHHVRAALRGAARRGADTTALLESAGIPAALLRQDRARVSPEQFATLIRATWLALDDELLGFGPMPSRSGTFAMMCTLVVHSCPDLRSALRRCGDFYALFPFGPRFQLTESPADGEAQVLFDLEGVPDPDRFVAETLMVIVHRFSGWLIRRRIELLRAEFAYPVPAHALEYDLLFGAPCRFDAERTALVLDRALLDEPVVQDAEGLERFLRAAPADLLARTDFGNTTAARVRRIIGRGLPGALPGTDEVAAALSVSPQTLRRRLAAEGTSFQEVRDQLRRDHAVAALASGRVPIEELSRRLGFSEPSAFHRAFRRWTGSTPRSYQPGG</sequence>
<dbReference type="SUPFAM" id="SSF46689">
    <property type="entry name" value="Homeodomain-like"/>
    <property type="match status" value="1"/>
</dbReference>
<evidence type="ECO:0000313" key="5">
    <source>
        <dbReference type="EMBL" id="MFC5907956.1"/>
    </source>
</evidence>
<keyword evidence="6" id="KW-1185">Reference proteome</keyword>
<dbReference type="Gene3D" id="1.10.10.60">
    <property type="entry name" value="Homeodomain-like"/>
    <property type="match status" value="1"/>
</dbReference>
<reference evidence="6" key="1">
    <citation type="journal article" date="2019" name="Int. J. Syst. Evol. Microbiol.">
        <title>The Global Catalogue of Microorganisms (GCM) 10K type strain sequencing project: providing services to taxonomists for standard genome sequencing and annotation.</title>
        <authorList>
            <consortium name="The Broad Institute Genomics Platform"/>
            <consortium name="The Broad Institute Genome Sequencing Center for Infectious Disease"/>
            <person name="Wu L."/>
            <person name="Ma J."/>
        </authorList>
    </citation>
    <scope>NUCLEOTIDE SEQUENCE [LARGE SCALE GENOMIC DNA]</scope>
    <source>
        <strain evidence="6">JCM 4816</strain>
    </source>
</reference>
<dbReference type="PANTHER" id="PTHR47894">
    <property type="entry name" value="HTH-TYPE TRANSCRIPTIONAL REGULATOR GADX"/>
    <property type="match status" value="1"/>
</dbReference>
<dbReference type="SMART" id="SM00342">
    <property type="entry name" value="HTH_ARAC"/>
    <property type="match status" value="1"/>
</dbReference>
<dbReference type="Proteomes" id="UP001596174">
    <property type="component" value="Unassembled WGS sequence"/>
</dbReference>
<dbReference type="PRINTS" id="PR00032">
    <property type="entry name" value="HTHARAC"/>
</dbReference>
<evidence type="ECO:0000256" key="1">
    <source>
        <dbReference type="ARBA" id="ARBA00023015"/>
    </source>
</evidence>
<protein>
    <submittedName>
        <fullName evidence="5">AraC family transcriptional regulator</fullName>
    </submittedName>
</protein>
<dbReference type="RefSeq" id="WP_380582898.1">
    <property type="nucleotide sequence ID" value="NZ_JBHSQJ010000047.1"/>
</dbReference>
<comment type="caution">
    <text evidence="5">The sequence shown here is derived from an EMBL/GenBank/DDBJ whole genome shotgun (WGS) entry which is preliminary data.</text>
</comment>
<organism evidence="5 6">
    <name type="scientific">Streptacidiphilus monticola</name>
    <dbReference type="NCBI Taxonomy" id="2161674"/>
    <lineage>
        <taxon>Bacteria</taxon>
        <taxon>Bacillati</taxon>
        <taxon>Actinomycetota</taxon>
        <taxon>Actinomycetes</taxon>
        <taxon>Kitasatosporales</taxon>
        <taxon>Streptomycetaceae</taxon>
        <taxon>Streptacidiphilus</taxon>
    </lineage>
</organism>
<dbReference type="PANTHER" id="PTHR47894:SF1">
    <property type="entry name" value="HTH-TYPE TRANSCRIPTIONAL REGULATOR VQSM"/>
    <property type="match status" value="1"/>
</dbReference>
<name>A0ABW1G484_9ACTN</name>
<proteinExistence type="predicted"/>
<evidence type="ECO:0000259" key="4">
    <source>
        <dbReference type="PROSITE" id="PS01124"/>
    </source>
</evidence>